<dbReference type="OrthoDB" id="629492at2759"/>
<evidence type="ECO:0000313" key="6">
    <source>
        <dbReference type="Proteomes" id="UP000235672"/>
    </source>
</evidence>
<dbReference type="Gene3D" id="3.80.10.10">
    <property type="entry name" value="Ribonuclease Inhibitor"/>
    <property type="match status" value="2"/>
</dbReference>
<evidence type="ECO:0000256" key="1">
    <source>
        <dbReference type="ARBA" id="ARBA00022737"/>
    </source>
</evidence>
<dbReference type="Gene3D" id="1.20.1280.50">
    <property type="match status" value="1"/>
</dbReference>
<evidence type="ECO:0000313" key="5">
    <source>
        <dbReference type="EMBL" id="PMD23528.1"/>
    </source>
</evidence>
<dbReference type="SUPFAM" id="SSF52047">
    <property type="entry name" value="RNI-like"/>
    <property type="match status" value="1"/>
</dbReference>
<name>A0A2J6QBB7_9HELO</name>
<protein>
    <recommendedName>
        <fullName evidence="4">F-box domain-containing protein</fullName>
    </recommendedName>
</protein>
<feature type="region of interest" description="Disordered" evidence="3">
    <location>
        <begin position="1"/>
        <end position="23"/>
    </location>
</feature>
<organism evidence="5 6">
    <name type="scientific">Hyaloscypha hepaticicola</name>
    <dbReference type="NCBI Taxonomy" id="2082293"/>
    <lineage>
        <taxon>Eukaryota</taxon>
        <taxon>Fungi</taxon>
        <taxon>Dikarya</taxon>
        <taxon>Ascomycota</taxon>
        <taxon>Pezizomycotina</taxon>
        <taxon>Leotiomycetes</taxon>
        <taxon>Helotiales</taxon>
        <taxon>Hyaloscyphaceae</taxon>
        <taxon>Hyaloscypha</taxon>
    </lineage>
</organism>
<dbReference type="Gene3D" id="1.25.40.10">
    <property type="entry name" value="Tetratricopeptide repeat domain"/>
    <property type="match status" value="1"/>
</dbReference>
<dbReference type="SUPFAM" id="SSF48452">
    <property type="entry name" value="TPR-like"/>
    <property type="match status" value="1"/>
</dbReference>
<dbReference type="GO" id="GO:0051879">
    <property type="term" value="F:Hsp90 protein binding"/>
    <property type="evidence" value="ECO:0007669"/>
    <property type="project" value="TreeGrafter"/>
</dbReference>
<feature type="domain" description="F-box" evidence="4">
    <location>
        <begin position="149"/>
        <end position="189"/>
    </location>
</feature>
<dbReference type="AlphaFoldDB" id="A0A2J6QBB7"/>
<dbReference type="EMBL" id="KZ613474">
    <property type="protein sequence ID" value="PMD23528.1"/>
    <property type="molecule type" value="Genomic_DNA"/>
</dbReference>
<sequence length="566" mass="63363">MKTLSMGKATTSEEGMSPMDKGRHRYAKGDYAGALAAFTEAANSTSQHLLLNALDARAATYEKLGDLQPALRDAKKMIDEMPAISKGYLRCGKVLRLMKKHDLALKIYERGLTKVKIGTDDDRTKLQTVYNQLRYAQNPGKSRDPLEYLPLELAEMICLNLSMRDRTVCLAVTKAWKRLLESSHKLWTLLDTTNVRKLISQKSLTVHFRRSKYTLDRAILTVKAIDSKRLAYITKYCKMLKDLQMHGFGVVGDSLTLALKDAKALETLWVSRDTHTMLSAVQMALGQCKSSLVTATFLKVIGPRGGFLSDRWPAMGSLKYLHLDSDGQSVLDIHGLRDATPNATSIILRHWGDLPNHVDCTSWTKLQHLDLTNTQLQFLPKVPATLRYLNLSQNTLLHVGVEEEAPDELPFLETFNCEGTDISSDVLKVITMPSIAKGNLKCLMIGARLSEYRPGPAAVEYPASEHLEELSLHNMQINDSRVLQIIELYPNLGKLDVSGTRVTGVSVREFVNRGVTSLNLIDCLDVGEDAVAWARSMGVNVDFYFNRSIPKKRSSFWDSRYARNLA</sequence>
<accession>A0A2J6QBB7</accession>
<evidence type="ECO:0000259" key="4">
    <source>
        <dbReference type="SMART" id="SM00256"/>
    </source>
</evidence>
<dbReference type="InterPro" id="IPR032675">
    <property type="entry name" value="LRR_dom_sf"/>
</dbReference>
<dbReference type="PANTHER" id="PTHR22904">
    <property type="entry name" value="TPR REPEAT CONTAINING PROTEIN"/>
    <property type="match status" value="1"/>
</dbReference>
<gene>
    <name evidence="5" type="ORF">NA56DRAFT_595885</name>
</gene>
<dbReference type="PANTHER" id="PTHR22904:SF523">
    <property type="entry name" value="STRESS-INDUCED-PHOSPHOPROTEIN 1"/>
    <property type="match status" value="1"/>
</dbReference>
<evidence type="ECO:0000256" key="3">
    <source>
        <dbReference type="SAM" id="MobiDB-lite"/>
    </source>
</evidence>
<proteinExistence type="predicted"/>
<dbReference type="InterPro" id="IPR036047">
    <property type="entry name" value="F-box-like_dom_sf"/>
</dbReference>
<dbReference type="SMART" id="SM00256">
    <property type="entry name" value="FBOX"/>
    <property type="match status" value="1"/>
</dbReference>
<evidence type="ECO:0000256" key="2">
    <source>
        <dbReference type="ARBA" id="ARBA00022803"/>
    </source>
</evidence>
<dbReference type="InterPro" id="IPR011990">
    <property type="entry name" value="TPR-like_helical_dom_sf"/>
</dbReference>
<keyword evidence="6" id="KW-1185">Reference proteome</keyword>
<dbReference type="SUPFAM" id="SSF81383">
    <property type="entry name" value="F-box domain"/>
    <property type="match status" value="1"/>
</dbReference>
<dbReference type="Proteomes" id="UP000235672">
    <property type="component" value="Unassembled WGS sequence"/>
</dbReference>
<dbReference type="STRING" id="1745343.A0A2J6QBB7"/>
<dbReference type="InterPro" id="IPR001810">
    <property type="entry name" value="F-box_dom"/>
</dbReference>
<keyword evidence="2" id="KW-0802">TPR repeat</keyword>
<keyword evidence="1" id="KW-0677">Repeat</keyword>
<reference evidence="5 6" key="1">
    <citation type="submission" date="2016-05" db="EMBL/GenBank/DDBJ databases">
        <title>A degradative enzymes factory behind the ericoid mycorrhizal symbiosis.</title>
        <authorList>
            <consortium name="DOE Joint Genome Institute"/>
            <person name="Martino E."/>
            <person name="Morin E."/>
            <person name="Grelet G."/>
            <person name="Kuo A."/>
            <person name="Kohler A."/>
            <person name="Daghino S."/>
            <person name="Barry K."/>
            <person name="Choi C."/>
            <person name="Cichocki N."/>
            <person name="Clum A."/>
            <person name="Copeland A."/>
            <person name="Hainaut M."/>
            <person name="Haridas S."/>
            <person name="Labutti K."/>
            <person name="Lindquist E."/>
            <person name="Lipzen A."/>
            <person name="Khouja H.-R."/>
            <person name="Murat C."/>
            <person name="Ohm R."/>
            <person name="Olson A."/>
            <person name="Spatafora J."/>
            <person name="Veneault-Fourrey C."/>
            <person name="Henrissat B."/>
            <person name="Grigoriev I."/>
            <person name="Martin F."/>
            <person name="Perotto S."/>
        </authorList>
    </citation>
    <scope>NUCLEOTIDE SEQUENCE [LARGE SCALE GENOMIC DNA]</scope>
    <source>
        <strain evidence="5 6">UAMH 7357</strain>
    </source>
</reference>